<organism evidence="1 2">
    <name type="scientific">Fusobacterium pseudoperiodonticum</name>
    <dbReference type="NCBI Taxonomy" id="2663009"/>
    <lineage>
        <taxon>Bacteria</taxon>
        <taxon>Fusobacteriati</taxon>
        <taxon>Fusobacteriota</taxon>
        <taxon>Fusobacteriia</taxon>
        <taxon>Fusobacteriales</taxon>
        <taxon>Fusobacteriaceae</taxon>
        <taxon>Fusobacterium</taxon>
    </lineage>
</organism>
<evidence type="ECO:0000313" key="2">
    <source>
        <dbReference type="Proteomes" id="UP000230781"/>
    </source>
</evidence>
<protein>
    <recommendedName>
        <fullName evidence="3">CRISPR-associated protein</fullName>
    </recommendedName>
</protein>
<evidence type="ECO:0000313" key="1">
    <source>
        <dbReference type="EMBL" id="ATV70837.1"/>
    </source>
</evidence>
<name>A0A2D3PT77_9FUSO</name>
<dbReference type="EMBL" id="CP024704">
    <property type="protein sequence ID" value="ATV70837.1"/>
    <property type="molecule type" value="Genomic_DNA"/>
</dbReference>
<accession>A0A2D3PT77</accession>
<dbReference type="RefSeq" id="WP_100026798.1">
    <property type="nucleotide sequence ID" value="NZ_CP024704.1"/>
</dbReference>
<reference evidence="1 2" key="1">
    <citation type="submission" date="2017-11" db="EMBL/GenBank/DDBJ databases">
        <title>Genome sequencing of Fusobacterium periodonticum KCOM 2555.</title>
        <authorList>
            <person name="Kook J.-K."/>
            <person name="Park S.-N."/>
            <person name="Lim Y.K."/>
        </authorList>
    </citation>
    <scope>NUCLEOTIDE SEQUENCE [LARGE SCALE GENOMIC DNA]</scope>
    <source>
        <strain evidence="1 2">KCOM 2555</strain>
    </source>
</reference>
<dbReference type="Proteomes" id="UP000230781">
    <property type="component" value="Chromosome"/>
</dbReference>
<evidence type="ECO:0008006" key="3">
    <source>
        <dbReference type="Google" id="ProtNLM"/>
    </source>
</evidence>
<proteinExistence type="predicted"/>
<gene>
    <name evidence="1" type="ORF">CTM98_09385</name>
</gene>
<sequence>MDRKKFEKEIEKSIKNMGYTEKDGLSSEGEILKKLYLEHKSLGVEVNEKIISDKVEEIYKNRLRKESEKLNIDTNQIKVLISTIGVVNENLKTILDESTVEKNLRVFTKIKKIYIFHTEGSKEHFENLKKRINLKYKDSVEITGSLVEESIIKTNRYLVNLLKNITKSNDREEIIMDITLGMKLTAIPMYRLSVDNGIKVVNWKEIFLPIYEEENGNFKIKKSNRVTFSTTLELIKEALAENRQLLIEINNSLDRVEYETVASYYEKIGRKDREDFFRELGKLLSLEVLLAYDVAVFGEKLDVFVKKLLENNNENEYSSNIKSIIVFLKIISDLKYVNEQNYNKNFIEEIEKRYKERYGEIDFDDSDDLEDNFLTILKNYYKRELKNIIYLEADFCFASNKDSCLYDVAGLILHLIKVENEIEDEEECEESNLYLNIENIYQYLTTSIVFKKVKNIEYLKKIFKINSWISKFEDIEEIHSDLFEDLDDPSNKKNINIVKKVFDFTTFKEKIPNIINYKDGVLQFLNLGIEIDLKDKDIILTEWNERILNAILSKEDYEVSDAYLQDYLKTNYDCKFNTYKNKKVDFKKFIISLNEIIIDELKEKNVNEADLRKFIEPPSKDRGKEKILYKVDNYYFD</sequence>
<dbReference type="AlphaFoldDB" id="A0A2D3PT77"/>